<evidence type="ECO:0000313" key="2">
    <source>
        <dbReference type="EMBL" id="QHU12957.1"/>
    </source>
</evidence>
<reference evidence="2" key="1">
    <citation type="journal article" date="2020" name="Nature">
        <title>Giant virus diversity and host interactions through global metagenomics.</title>
        <authorList>
            <person name="Schulz F."/>
            <person name="Roux S."/>
            <person name="Paez-Espino D."/>
            <person name="Jungbluth S."/>
            <person name="Walsh D.A."/>
            <person name="Denef V.J."/>
            <person name="McMahon K.D."/>
            <person name="Konstantinidis K.T."/>
            <person name="Eloe-Fadrosh E.A."/>
            <person name="Kyrpides N.C."/>
            <person name="Woyke T."/>
        </authorList>
    </citation>
    <scope>NUCLEOTIDE SEQUENCE</scope>
    <source>
        <strain evidence="2">GVMAG-S-1101172-89</strain>
    </source>
</reference>
<feature type="region of interest" description="Disordered" evidence="1">
    <location>
        <begin position="44"/>
        <end position="64"/>
    </location>
</feature>
<dbReference type="EMBL" id="MN740811">
    <property type="protein sequence ID" value="QHU12957.1"/>
    <property type="molecule type" value="Genomic_DNA"/>
</dbReference>
<sequence length="64" mass="7444">MVRYLRGYDADFNGILVLWTPEAHAALAHHTLRLGEEAHEHVAYTAEGKTKERGRENFGEWREH</sequence>
<proteinExistence type="predicted"/>
<dbReference type="AlphaFoldDB" id="A0A6C0K8F5"/>
<evidence type="ECO:0000256" key="1">
    <source>
        <dbReference type="SAM" id="MobiDB-lite"/>
    </source>
</evidence>
<protein>
    <submittedName>
        <fullName evidence="2">Uncharacterized protein</fullName>
    </submittedName>
</protein>
<accession>A0A6C0K8F5</accession>
<name>A0A6C0K8F5_9ZZZZ</name>
<organism evidence="2">
    <name type="scientific">viral metagenome</name>
    <dbReference type="NCBI Taxonomy" id="1070528"/>
    <lineage>
        <taxon>unclassified sequences</taxon>
        <taxon>metagenomes</taxon>
        <taxon>organismal metagenomes</taxon>
    </lineage>
</organism>